<dbReference type="Proteomes" id="UP000179136">
    <property type="component" value="Unassembled WGS sequence"/>
</dbReference>
<dbReference type="Gene3D" id="3.40.50.150">
    <property type="entry name" value="Vaccinia Virus protein VP39"/>
    <property type="match status" value="1"/>
</dbReference>
<accession>A0A1F6FMS5</accession>
<sequence>MSCLNKVEFGKNNFRQGFSKMKNIYENMYSNDNKVDLIRNPRVLEMVNMIDGLNLKQKNILDIGCYDGTFLSMIKNKENNFYGLEASNYGCEESLKKGIEVKKFYVNDDEVLPYENIFFDLVVAGEIIEHIYDTHHLLLEISRILKPGGMFLITTPNVASFGRRLLLLIGKNPLLEISVSQGNAGHIRYFTFETLKQILEKNNFQILKSKSDIINFLSRGKPSSKFLAQAFPKFGQSIIYLAEKI</sequence>
<proteinExistence type="predicted"/>
<reference evidence="1 2" key="1">
    <citation type="journal article" date="2016" name="Nat. Commun.">
        <title>Thousands of microbial genomes shed light on interconnected biogeochemical processes in an aquifer system.</title>
        <authorList>
            <person name="Anantharaman K."/>
            <person name="Brown C.T."/>
            <person name="Hug L.A."/>
            <person name="Sharon I."/>
            <person name="Castelle C.J."/>
            <person name="Probst A.J."/>
            <person name="Thomas B.C."/>
            <person name="Singh A."/>
            <person name="Wilkins M.J."/>
            <person name="Karaoz U."/>
            <person name="Brodie E.L."/>
            <person name="Williams K.H."/>
            <person name="Hubbard S.S."/>
            <person name="Banfield J.F."/>
        </authorList>
    </citation>
    <scope>NUCLEOTIDE SEQUENCE [LARGE SCALE GENOMIC DNA]</scope>
</reference>
<dbReference type="CDD" id="cd02440">
    <property type="entry name" value="AdoMet_MTases"/>
    <property type="match status" value="1"/>
</dbReference>
<name>A0A1F6FMS5_9BACT</name>
<protein>
    <recommendedName>
        <fullName evidence="3">Methyltransferase type 11 domain-containing protein</fullName>
    </recommendedName>
</protein>
<evidence type="ECO:0000313" key="2">
    <source>
        <dbReference type="Proteomes" id="UP000179136"/>
    </source>
</evidence>
<dbReference type="Pfam" id="PF13489">
    <property type="entry name" value="Methyltransf_23"/>
    <property type="match status" value="1"/>
</dbReference>
<dbReference type="SUPFAM" id="SSF53335">
    <property type="entry name" value="S-adenosyl-L-methionine-dependent methyltransferases"/>
    <property type="match status" value="1"/>
</dbReference>
<dbReference type="InterPro" id="IPR029063">
    <property type="entry name" value="SAM-dependent_MTases_sf"/>
</dbReference>
<dbReference type="AlphaFoldDB" id="A0A1F6FMS5"/>
<dbReference type="STRING" id="1798561.A3B87_01075"/>
<dbReference type="EMBL" id="MFMW01000020">
    <property type="protein sequence ID" value="OGG87169.1"/>
    <property type="molecule type" value="Genomic_DNA"/>
</dbReference>
<organism evidence="1 2">
    <name type="scientific">Candidatus Kuenenbacteria bacterium RIFCSPHIGHO2_02_FULL_39_13</name>
    <dbReference type="NCBI Taxonomy" id="1798561"/>
    <lineage>
        <taxon>Bacteria</taxon>
        <taxon>Candidatus Kueneniibacteriota</taxon>
    </lineage>
</organism>
<dbReference type="PANTHER" id="PTHR43861">
    <property type="entry name" value="TRANS-ACONITATE 2-METHYLTRANSFERASE-RELATED"/>
    <property type="match status" value="1"/>
</dbReference>
<evidence type="ECO:0008006" key="3">
    <source>
        <dbReference type="Google" id="ProtNLM"/>
    </source>
</evidence>
<comment type="caution">
    <text evidence="1">The sequence shown here is derived from an EMBL/GenBank/DDBJ whole genome shotgun (WGS) entry which is preliminary data.</text>
</comment>
<gene>
    <name evidence="1" type="ORF">A3B87_01075</name>
</gene>
<evidence type="ECO:0000313" key="1">
    <source>
        <dbReference type="EMBL" id="OGG87169.1"/>
    </source>
</evidence>